<proteinExistence type="predicted"/>
<dbReference type="Proteomes" id="UP001417504">
    <property type="component" value="Unassembled WGS sequence"/>
</dbReference>
<name>A0AAP0F1X8_9MAGN</name>
<protein>
    <submittedName>
        <fullName evidence="1">Uncharacterized protein</fullName>
    </submittedName>
</protein>
<dbReference type="EMBL" id="JBBNAE010000008">
    <property type="protein sequence ID" value="KAK9103136.1"/>
    <property type="molecule type" value="Genomic_DNA"/>
</dbReference>
<comment type="caution">
    <text evidence="1">The sequence shown here is derived from an EMBL/GenBank/DDBJ whole genome shotgun (WGS) entry which is preliminary data.</text>
</comment>
<organism evidence="1 2">
    <name type="scientific">Stephania japonica</name>
    <dbReference type="NCBI Taxonomy" id="461633"/>
    <lineage>
        <taxon>Eukaryota</taxon>
        <taxon>Viridiplantae</taxon>
        <taxon>Streptophyta</taxon>
        <taxon>Embryophyta</taxon>
        <taxon>Tracheophyta</taxon>
        <taxon>Spermatophyta</taxon>
        <taxon>Magnoliopsida</taxon>
        <taxon>Ranunculales</taxon>
        <taxon>Menispermaceae</taxon>
        <taxon>Menispermoideae</taxon>
        <taxon>Cissampelideae</taxon>
        <taxon>Stephania</taxon>
    </lineage>
</organism>
<dbReference type="AlphaFoldDB" id="A0AAP0F1X8"/>
<gene>
    <name evidence="1" type="ORF">Sjap_020390</name>
</gene>
<evidence type="ECO:0000313" key="1">
    <source>
        <dbReference type="EMBL" id="KAK9103136.1"/>
    </source>
</evidence>
<evidence type="ECO:0000313" key="2">
    <source>
        <dbReference type="Proteomes" id="UP001417504"/>
    </source>
</evidence>
<sequence>MSSSPCVCSDGRQTCNVKSRWRNRMSASGRIADPPSPLLRHCHLCSATLHHGRCLYIGENFTVVALPFCIVETTAMVANVGLASTRHHRLRFRGCARRCHGQHKTLTPPMAVPTPALDANDVYHPKMYEPEDEEQTNLPLQQEWIDAFFDTHPLPCLDRDI</sequence>
<accession>A0AAP0F1X8</accession>
<reference evidence="1 2" key="1">
    <citation type="submission" date="2024-01" db="EMBL/GenBank/DDBJ databases">
        <title>Genome assemblies of Stephania.</title>
        <authorList>
            <person name="Yang L."/>
        </authorList>
    </citation>
    <scope>NUCLEOTIDE SEQUENCE [LARGE SCALE GENOMIC DNA]</scope>
    <source>
        <strain evidence="1">QJT</strain>
        <tissue evidence="1">Leaf</tissue>
    </source>
</reference>
<keyword evidence="2" id="KW-1185">Reference proteome</keyword>